<comment type="caution">
    <text evidence="2">The sequence shown here is derived from an EMBL/GenBank/DDBJ whole genome shotgun (WGS) entry which is preliminary data.</text>
</comment>
<organism evidence="2 3">
    <name type="scientific">Streptomyces tsukubensis</name>
    <dbReference type="NCBI Taxonomy" id="83656"/>
    <lineage>
        <taxon>Bacteria</taxon>
        <taxon>Bacillati</taxon>
        <taxon>Actinomycetota</taxon>
        <taxon>Actinomycetes</taxon>
        <taxon>Kitasatosporales</taxon>
        <taxon>Streptomycetaceae</taxon>
        <taxon>Streptomyces</taxon>
    </lineage>
</organism>
<sequence>MDVVVIGFNDAPHIGEAVASALAQGPSVRQVIAVDDRSTDGSDRVLDDLASGEPRLRVIRRPGNSGGCGTPRNNGLDAARAPYVMFLDSDDLLPEGAVDALLTAADTHGAEVTAGLCVRRELPSGEETAWHPELYARAAVVDRPVDRPALAQDTLCVNKLYRTDFLREHAVRFPEGRFPYEDFVFTARVLSAGPRVALVPDTVYIWHVRRAATRLSISLDRADIANWRARVEAHRQVVRTFVDAGQDSLVREARIAFLDRGLRMYLRELEHRGADYQRTWWELTRQHLATFDPADIAAAPAPSRVTARVVLASPVPRDLARLKELASRPSRLLPPYARAPDSTPVWAQDLPEVTLKHLLKRPLRLLPIAVGAELRPRARVSTLVLHVHDMYGRLAMASPLAIDAEFTHRASGRKGPRRTAALTLGPGPDEWSADIRLRLTELAGGAWDLRVRIRFADGSDRDTTAHAVAGPGLLRRSAVPSSRHGVVLVQPYATHSGALSLRIAPGPRGAGVVLRRRLARLVGTG</sequence>
<dbReference type="CDD" id="cd00761">
    <property type="entry name" value="Glyco_tranf_GTA_type"/>
    <property type="match status" value="1"/>
</dbReference>
<feature type="domain" description="Glycosyltransferase 2-like" evidence="1">
    <location>
        <begin position="3"/>
        <end position="127"/>
    </location>
</feature>
<reference evidence="2 3" key="1">
    <citation type="submission" date="2017-02" db="EMBL/GenBank/DDBJ databases">
        <title>Draft Genome Sequence of Streptomyces tsukubaensis F601, a Producer of the immunosuppressant tacrolimus FK506.</title>
        <authorList>
            <person name="Zong G."/>
            <person name="Zhong C."/>
            <person name="Fu J."/>
            <person name="Qin R."/>
            <person name="Cao G."/>
        </authorList>
    </citation>
    <scope>NUCLEOTIDE SEQUENCE [LARGE SCALE GENOMIC DNA]</scope>
    <source>
        <strain evidence="2 3">F601</strain>
    </source>
</reference>
<accession>A0A1V4A031</accession>
<dbReference type="InterPro" id="IPR001173">
    <property type="entry name" value="Glyco_trans_2-like"/>
</dbReference>
<proteinExistence type="predicted"/>
<dbReference type="EMBL" id="MVFC01000042">
    <property type="protein sequence ID" value="OON72136.1"/>
    <property type="molecule type" value="Genomic_DNA"/>
</dbReference>
<evidence type="ECO:0000313" key="2">
    <source>
        <dbReference type="EMBL" id="OON72136.1"/>
    </source>
</evidence>
<dbReference type="SUPFAM" id="SSF53448">
    <property type="entry name" value="Nucleotide-diphospho-sugar transferases"/>
    <property type="match status" value="1"/>
</dbReference>
<evidence type="ECO:0000313" key="3">
    <source>
        <dbReference type="Proteomes" id="UP000190539"/>
    </source>
</evidence>
<dbReference type="GO" id="GO:0016758">
    <property type="term" value="F:hexosyltransferase activity"/>
    <property type="evidence" value="ECO:0007669"/>
    <property type="project" value="UniProtKB-ARBA"/>
</dbReference>
<dbReference type="PANTHER" id="PTHR22916:SF3">
    <property type="entry name" value="UDP-GLCNAC:BETAGAL BETA-1,3-N-ACETYLGLUCOSAMINYLTRANSFERASE-LIKE PROTEIN 1"/>
    <property type="match status" value="1"/>
</dbReference>
<dbReference type="Pfam" id="PF00535">
    <property type="entry name" value="Glycos_transf_2"/>
    <property type="match status" value="1"/>
</dbReference>
<dbReference type="PANTHER" id="PTHR22916">
    <property type="entry name" value="GLYCOSYLTRANSFERASE"/>
    <property type="match status" value="1"/>
</dbReference>
<gene>
    <name evidence="2" type="ORF">B1H18_30970</name>
</gene>
<keyword evidence="2" id="KW-0808">Transferase</keyword>
<dbReference type="AlphaFoldDB" id="A0A1V4A031"/>
<dbReference type="STRING" id="83656.B1H18_30970"/>
<dbReference type="Proteomes" id="UP000190539">
    <property type="component" value="Unassembled WGS sequence"/>
</dbReference>
<evidence type="ECO:0000259" key="1">
    <source>
        <dbReference type="Pfam" id="PF00535"/>
    </source>
</evidence>
<dbReference type="InterPro" id="IPR029044">
    <property type="entry name" value="Nucleotide-diphossugar_trans"/>
</dbReference>
<dbReference type="Gene3D" id="3.90.550.10">
    <property type="entry name" value="Spore Coat Polysaccharide Biosynthesis Protein SpsA, Chain A"/>
    <property type="match status" value="1"/>
</dbReference>
<keyword evidence="3" id="KW-1185">Reference proteome</keyword>
<name>A0A1V4A031_9ACTN</name>
<protein>
    <submittedName>
        <fullName evidence="2">Transferase</fullName>
    </submittedName>
</protein>